<feature type="domain" description="NAC" evidence="6">
    <location>
        <begin position="92"/>
        <end position="259"/>
    </location>
</feature>
<organism evidence="7 8">
    <name type="scientific">Carnegiea gigantea</name>
    <dbReference type="NCBI Taxonomy" id="171969"/>
    <lineage>
        <taxon>Eukaryota</taxon>
        <taxon>Viridiplantae</taxon>
        <taxon>Streptophyta</taxon>
        <taxon>Embryophyta</taxon>
        <taxon>Tracheophyta</taxon>
        <taxon>Spermatophyta</taxon>
        <taxon>Magnoliopsida</taxon>
        <taxon>eudicotyledons</taxon>
        <taxon>Gunneridae</taxon>
        <taxon>Pentapetalae</taxon>
        <taxon>Caryophyllales</taxon>
        <taxon>Cactineae</taxon>
        <taxon>Cactaceae</taxon>
        <taxon>Cactoideae</taxon>
        <taxon>Echinocereeae</taxon>
        <taxon>Carnegiea</taxon>
    </lineage>
</organism>
<evidence type="ECO:0000313" key="7">
    <source>
        <dbReference type="EMBL" id="KAJ8443248.1"/>
    </source>
</evidence>
<dbReference type="SUPFAM" id="SSF101941">
    <property type="entry name" value="NAC domain"/>
    <property type="match status" value="1"/>
</dbReference>
<dbReference type="InterPro" id="IPR003441">
    <property type="entry name" value="NAC-dom"/>
</dbReference>
<sequence>MAEQTSSSNNGKAPEQRQASGASNYPDLSAFLPSFRIDDSSDSQSVVYYELPKLHGIRIDDQSSDSKIIVSYTLPKSKCLEQELARQYLSSFPPGYDFNPSDATLILHYLIPKMNGRQLPTNLMHRVNIYKYNPKELTESYPAQGVKQWYFFTSRDRKYRNGGRPNRKAGDGYWKATGADKPIYRSKEDPTKIGFRKALVFYHGRPPNGKKTSWIMHEFKDADPPQTNIKRRRQHDDDEDDEDTSMRLDDFVLCRIYKKEEGSSGKPSKAQQDEEVEDNVQDDIQDDIFPDLEEEQVVGEDLNDDEQLLTERETAISAHDNTIPYNAAAPNVSSYHDNVDAQINSTTQANNIGPQISSAQVINGSHATNDRASLNVHFDINQEEGPSCGETVRSNSHYLASTSSGTLNMMFSNPSAGLGTNYNYFDTNGVQQTTLADTSIFDHNAERGFLYSSSSYGHFLSELPPTTKQRAPSPQEISMPMPQSEEDSDHNHLVPQDPGKGVSEYTSLPPLLSLPRLSQASRISHPK</sequence>
<keyword evidence="1" id="KW-0805">Transcription regulation</keyword>
<feature type="region of interest" description="Disordered" evidence="5">
    <location>
        <begin position="1"/>
        <end position="25"/>
    </location>
</feature>
<protein>
    <recommendedName>
        <fullName evidence="6">NAC domain-containing protein</fullName>
    </recommendedName>
</protein>
<evidence type="ECO:0000256" key="5">
    <source>
        <dbReference type="SAM" id="MobiDB-lite"/>
    </source>
</evidence>
<dbReference type="PANTHER" id="PTHR31719">
    <property type="entry name" value="NAC TRANSCRIPTION FACTOR 56"/>
    <property type="match status" value="1"/>
</dbReference>
<comment type="caution">
    <text evidence="7">The sequence shown here is derived from an EMBL/GenBank/DDBJ whole genome shotgun (WGS) entry which is preliminary data.</text>
</comment>
<dbReference type="InterPro" id="IPR036093">
    <property type="entry name" value="NAC_dom_sf"/>
</dbReference>
<evidence type="ECO:0000256" key="1">
    <source>
        <dbReference type="ARBA" id="ARBA00023015"/>
    </source>
</evidence>
<evidence type="ECO:0000256" key="4">
    <source>
        <dbReference type="ARBA" id="ARBA00023242"/>
    </source>
</evidence>
<reference evidence="7" key="1">
    <citation type="submission" date="2022-04" db="EMBL/GenBank/DDBJ databases">
        <title>Carnegiea gigantea Genome sequencing and assembly v2.</title>
        <authorList>
            <person name="Copetti D."/>
            <person name="Sanderson M.J."/>
            <person name="Burquez A."/>
            <person name="Wojciechowski M.F."/>
        </authorList>
    </citation>
    <scope>NUCLEOTIDE SEQUENCE</scope>
    <source>
        <strain evidence="7">SGP5-SGP5p</strain>
        <tissue evidence="7">Aerial part</tissue>
    </source>
</reference>
<keyword evidence="3" id="KW-0804">Transcription</keyword>
<dbReference type="EMBL" id="JAKOGI010000123">
    <property type="protein sequence ID" value="KAJ8443248.1"/>
    <property type="molecule type" value="Genomic_DNA"/>
</dbReference>
<dbReference type="GO" id="GO:0006355">
    <property type="term" value="P:regulation of DNA-templated transcription"/>
    <property type="evidence" value="ECO:0007669"/>
    <property type="project" value="InterPro"/>
</dbReference>
<accession>A0A9Q1QHY5</accession>
<feature type="region of interest" description="Disordered" evidence="5">
    <location>
        <begin position="220"/>
        <end position="245"/>
    </location>
</feature>
<evidence type="ECO:0000256" key="3">
    <source>
        <dbReference type="ARBA" id="ARBA00023163"/>
    </source>
</evidence>
<keyword evidence="2" id="KW-0238">DNA-binding</keyword>
<feature type="region of interest" description="Disordered" evidence="5">
    <location>
        <begin position="461"/>
        <end position="527"/>
    </location>
</feature>
<evidence type="ECO:0000256" key="2">
    <source>
        <dbReference type="ARBA" id="ARBA00023125"/>
    </source>
</evidence>
<dbReference type="Gene3D" id="2.170.150.80">
    <property type="entry name" value="NAC domain"/>
    <property type="match status" value="1"/>
</dbReference>
<feature type="compositionally biased region" description="Polar residues" evidence="5">
    <location>
        <begin position="464"/>
        <end position="476"/>
    </location>
</feature>
<evidence type="ECO:0000259" key="6">
    <source>
        <dbReference type="PROSITE" id="PS51005"/>
    </source>
</evidence>
<feature type="compositionally biased region" description="Low complexity" evidence="5">
    <location>
        <begin position="507"/>
        <end position="518"/>
    </location>
</feature>
<dbReference type="PROSITE" id="PS51005">
    <property type="entry name" value="NAC"/>
    <property type="match status" value="1"/>
</dbReference>
<gene>
    <name evidence="7" type="ORF">Cgig2_010143</name>
</gene>
<feature type="compositionally biased region" description="Polar residues" evidence="5">
    <location>
        <begin position="1"/>
        <end position="23"/>
    </location>
</feature>
<name>A0A9Q1QHY5_9CARY</name>
<proteinExistence type="predicted"/>
<dbReference type="Pfam" id="PF02365">
    <property type="entry name" value="NAM"/>
    <property type="match status" value="1"/>
</dbReference>
<dbReference type="AlphaFoldDB" id="A0A9Q1QHY5"/>
<keyword evidence="8" id="KW-1185">Reference proteome</keyword>
<evidence type="ECO:0000313" key="8">
    <source>
        <dbReference type="Proteomes" id="UP001153076"/>
    </source>
</evidence>
<dbReference type="GO" id="GO:0003677">
    <property type="term" value="F:DNA binding"/>
    <property type="evidence" value="ECO:0007669"/>
    <property type="project" value="UniProtKB-KW"/>
</dbReference>
<dbReference type="Proteomes" id="UP001153076">
    <property type="component" value="Unassembled WGS sequence"/>
</dbReference>
<dbReference type="PANTHER" id="PTHR31719:SF179">
    <property type="entry name" value="OS08G0148400 PROTEIN"/>
    <property type="match status" value="1"/>
</dbReference>
<keyword evidence="4" id="KW-0539">Nucleus</keyword>
<feature type="region of interest" description="Disordered" evidence="5">
    <location>
        <begin position="260"/>
        <end position="279"/>
    </location>
</feature>